<dbReference type="EMBL" id="CM018032">
    <property type="protein sequence ID" value="KAA8547540.1"/>
    <property type="molecule type" value="Genomic_DNA"/>
</dbReference>
<sequence>MLKHASILDAQVLVLHIFESNFFIDFDVNEKFIAWRILQVAQLTDNIQLILDAVRISAVVEVQGDKMRRRNDWKRWIMPLVQAPTVSSPQSLGRSNYDMLTANMQSVSARGEE</sequence>
<name>A0A5J5C040_9ASTE</name>
<dbReference type="Gene3D" id="1.10.10.10">
    <property type="entry name" value="Winged helix-like DNA-binding domain superfamily/Winged helix DNA-binding domain"/>
    <property type="match status" value="1"/>
</dbReference>
<dbReference type="AlphaFoldDB" id="A0A5J5C040"/>
<keyword evidence="2" id="KW-1185">Reference proteome</keyword>
<dbReference type="Proteomes" id="UP000325577">
    <property type="component" value="Linkage Group LG1"/>
</dbReference>
<accession>A0A5J5C040</accession>
<protein>
    <submittedName>
        <fullName evidence="1">Uncharacterized protein</fullName>
    </submittedName>
</protein>
<organism evidence="1 2">
    <name type="scientific">Nyssa sinensis</name>
    <dbReference type="NCBI Taxonomy" id="561372"/>
    <lineage>
        <taxon>Eukaryota</taxon>
        <taxon>Viridiplantae</taxon>
        <taxon>Streptophyta</taxon>
        <taxon>Embryophyta</taxon>
        <taxon>Tracheophyta</taxon>
        <taxon>Spermatophyta</taxon>
        <taxon>Magnoliopsida</taxon>
        <taxon>eudicotyledons</taxon>
        <taxon>Gunneridae</taxon>
        <taxon>Pentapetalae</taxon>
        <taxon>asterids</taxon>
        <taxon>Cornales</taxon>
        <taxon>Nyssaceae</taxon>
        <taxon>Nyssa</taxon>
    </lineage>
</organism>
<evidence type="ECO:0000313" key="1">
    <source>
        <dbReference type="EMBL" id="KAA8547540.1"/>
    </source>
</evidence>
<dbReference type="OrthoDB" id="340227at2759"/>
<reference evidence="1 2" key="1">
    <citation type="submission" date="2019-09" db="EMBL/GenBank/DDBJ databases">
        <title>A chromosome-level genome assembly of the Chinese tupelo Nyssa sinensis.</title>
        <authorList>
            <person name="Yang X."/>
            <person name="Kang M."/>
            <person name="Yang Y."/>
            <person name="Xiong H."/>
            <person name="Wang M."/>
            <person name="Zhang Z."/>
            <person name="Wang Z."/>
            <person name="Wu H."/>
            <person name="Ma T."/>
            <person name="Liu J."/>
            <person name="Xi Z."/>
        </authorList>
    </citation>
    <scope>NUCLEOTIDE SEQUENCE [LARGE SCALE GENOMIC DNA]</scope>
    <source>
        <strain evidence="1">J267</strain>
        <tissue evidence="1">Leaf</tissue>
    </source>
</reference>
<proteinExistence type="predicted"/>
<evidence type="ECO:0000313" key="2">
    <source>
        <dbReference type="Proteomes" id="UP000325577"/>
    </source>
</evidence>
<gene>
    <name evidence="1" type="ORF">F0562_003969</name>
</gene>
<dbReference type="InterPro" id="IPR036388">
    <property type="entry name" value="WH-like_DNA-bd_sf"/>
</dbReference>